<gene>
    <name evidence="1" type="ORF">DFR24_3686</name>
</gene>
<accession>A0A4R7NZH5</accession>
<protein>
    <submittedName>
        <fullName evidence="1">Uncharacterized protein</fullName>
    </submittedName>
</protein>
<dbReference type="Proteomes" id="UP000295341">
    <property type="component" value="Unassembled WGS sequence"/>
</dbReference>
<sequence>MRFVDEGRAQLWLTNPGRYWAFNGGYMAFLKEEPYRAASASGGKGRNPELEQLRCIF</sequence>
<name>A0A4R7NZH5_9GAMM</name>
<dbReference type="EMBL" id="SOBT01000010">
    <property type="protein sequence ID" value="TDU26657.1"/>
    <property type="molecule type" value="Genomic_DNA"/>
</dbReference>
<evidence type="ECO:0000313" key="2">
    <source>
        <dbReference type="Proteomes" id="UP000295341"/>
    </source>
</evidence>
<reference evidence="1 2" key="1">
    <citation type="submission" date="2019-03" db="EMBL/GenBank/DDBJ databases">
        <title>Genomic Encyclopedia of Type Strains, Phase IV (KMG-IV): sequencing the most valuable type-strain genomes for metagenomic binning, comparative biology and taxonomic classification.</title>
        <authorList>
            <person name="Goeker M."/>
        </authorList>
    </citation>
    <scope>NUCLEOTIDE SEQUENCE [LARGE SCALE GENOMIC DNA]</scope>
    <source>
        <strain evidence="1 2">DSM 26377</strain>
    </source>
</reference>
<keyword evidence="2" id="KW-1185">Reference proteome</keyword>
<comment type="caution">
    <text evidence="1">The sequence shown here is derived from an EMBL/GenBank/DDBJ whole genome shotgun (WGS) entry which is preliminary data.</text>
</comment>
<evidence type="ECO:0000313" key="1">
    <source>
        <dbReference type="EMBL" id="TDU26657.1"/>
    </source>
</evidence>
<dbReference type="AlphaFoldDB" id="A0A4R7NZH5"/>
<organism evidence="1 2">
    <name type="scientific">Panacagrimonas perspica</name>
    <dbReference type="NCBI Taxonomy" id="381431"/>
    <lineage>
        <taxon>Bacteria</taxon>
        <taxon>Pseudomonadati</taxon>
        <taxon>Pseudomonadota</taxon>
        <taxon>Gammaproteobacteria</taxon>
        <taxon>Nevskiales</taxon>
        <taxon>Nevskiaceae</taxon>
        <taxon>Panacagrimonas</taxon>
    </lineage>
</organism>
<proteinExistence type="predicted"/>